<dbReference type="Proteomes" id="UP000297280">
    <property type="component" value="Unassembled WGS sequence"/>
</dbReference>
<protein>
    <submittedName>
        <fullName evidence="2">Uncharacterized protein</fullName>
    </submittedName>
</protein>
<organism evidence="2 3">
    <name type="scientific">Botrytis porri</name>
    <dbReference type="NCBI Taxonomy" id="87229"/>
    <lineage>
        <taxon>Eukaryota</taxon>
        <taxon>Fungi</taxon>
        <taxon>Dikarya</taxon>
        <taxon>Ascomycota</taxon>
        <taxon>Pezizomycotina</taxon>
        <taxon>Leotiomycetes</taxon>
        <taxon>Helotiales</taxon>
        <taxon>Sclerotiniaceae</taxon>
        <taxon>Botrytis</taxon>
    </lineage>
</organism>
<accession>A0A4Z1K506</accession>
<dbReference type="EMBL" id="PQXO01001256">
    <property type="protein sequence ID" value="TGO81219.1"/>
    <property type="molecule type" value="Genomic_DNA"/>
</dbReference>
<gene>
    <name evidence="2" type="ORF">BPOR_1263g00010</name>
</gene>
<proteinExistence type="predicted"/>
<name>A0A4Z1K506_9HELO</name>
<dbReference type="AlphaFoldDB" id="A0A4Z1K506"/>
<evidence type="ECO:0000256" key="1">
    <source>
        <dbReference type="SAM" id="Phobius"/>
    </source>
</evidence>
<keyword evidence="1" id="KW-0472">Membrane</keyword>
<keyword evidence="3" id="KW-1185">Reference proteome</keyword>
<comment type="caution">
    <text evidence="2">The sequence shown here is derived from an EMBL/GenBank/DDBJ whole genome shotgun (WGS) entry which is preliminary data.</text>
</comment>
<evidence type="ECO:0000313" key="3">
    <source>
        <dbReference type="Proteomes" id="UP000297280"/>
    </source>
</evidence>
<sequence>MKGITRSNMIWKRTISNKTTGLMIILASLIILFFITYYVGKYCLKLQSPFGADVVEEYHLEQEVTRAEDSQYENNNDQPEMR</sequence>
<evidence type="ECO:0000313" key="2">
    <source>
        <dbReference type="EMBL" id="TGO81219.1"/>
    </source>
</evidence>
<keyword evidence="1" id="KW-0812">Transmembrane</keyword>
<keyword evidence="1" id="KW-1133">Transmembrane helix</keyword>
<reference evidence="2 3" key="1">
    <citation type="submission" date="2017-12" db="EMBL/GenBank/DDBJ databases">
        <title>Comparative genomics of Botrytis spp.</title>
        <authorList>
            <person name="Valero-Jimenez C.A."/>
            <person name="Tapia P."/>
            <person name="Veloso J."/>
            <person name="Silva-Moreno E."/>
            <person name="Staats M."/>
            <person name="Valdes J.H."/>
            <person name="Van Kan J.A.L."/>
        </authorList>
    </citation>
    <scope>NUCLEOTIDE SEQUENCE [LARGE SCALE GENOMIC DNA]</scope>
    <source>
        <strain evidence="2 3">MUCL3349</strain>
    </source>
</reference>
<feature type="transmembrane region" description="Helical" evidence="1">
    <location>
        <begin position="21"/>
        <end position="40"/>
    </location>
</feature>